<organism evidence="1 2">
    <name type="scientific">Triparma laevis f. inornata</name>
    <dbReference type="NCBI Taxonomy" id="1714386"/>
    <lineage>
        <taxon>Eukaryota</taxon>
        <taxon>Sar</taxon>
        <taxon>Stramenopiles</taxon>
        <taxon>Ochrophyta</taxon>
        <taxon>Bolidophyceae</taxon>
        <taxon>Parmales</taxon>
        <taxon>Triparmaceae</taxon>
        <taxon>Triparma</taxon>
    </lineage>
</organism>
<dbReference type="AlphaFoldDB" id="A0A9W7BP44"/>
<dbReference type="EMBL" id="BLQM01000484">
    <property type="protein sequence ID" value="GMH92011.1"/>
    <property type="molecule type" value="Genomic_DNA"/>
</dbReference>
<sequence length="167" mass="19327">MTNIKNIQLTLSEAPDQLLSINENWLNHLNVSWNTDTESYNVSVETEIKNGVNSSLHKPTIDFISEINDCCQSILASVPQNTSGVDSSHFWTMLKNSTSQIQSLHYQQFLTETSRALTSTQSREEYAELIDLLTKRYNTEFDLDETLAYVDRFLEKEDLVEAWNWKR</sequence>
<accession>A0A9W7BP44</accession>
<reference evidence="2" key="1">
    <citation type="journal article" date="2023" name="Commun. Biol.">
        <title>Genome analysis of Parmales, the sister group of diatoms, reveals the evolutionary specialization of diatoms from phago-mixotrophs to photoautotrophs.</title>
        <authorList>
            <person name="Ban H."/>
            <person name="Sato S."/>
            <person name="Yoshikawa S."/>
            <person name="Yamada K."/>
            <person name="Nakamura Y."/>
            <person name="Ichinomiya M."/>
            <person name="Sato N."/>
            <person name="Blanc-Mathieu R."/>
            <person name="Endo H."/>
            <person name="Kuwata A."/>
            <person name="Ogata H."/>
        </authorList>
    </citation>
    <scope>NUCLEOTIDE SEQUENCE [LARGE SCALE GENOMIC DNA]</scope>
</reference>
<comment type="caution">
    <text evidence="1">The sequence shown here is derived from an EMBL/GenBank/DDBJ whole genome shotgun (WGS) entry which is preliminary data.</text>
</comment>
<evidence type="ECO:0000313" key="2">
    <source>
        <dbReference type="Proteomes" id="UP001162640"/>
    </source>
</evidence>
<proteinExistence type="predicted"/>
<name>A0A9W7BP44_9STRA</name>
<dbReference type="Proteomes" id="UP001162640">
    <property type="component" value="Unassembled WGS sequence"/>
</dbReference>
<protein>
    <submittedName>
        <fullName evidence="1">Uncharacterized protein</fullName>
    </submittedName>
</protein>
<gene>
    <name evidence="1" type="ORF">TL16_g12221</name>
</gene>
<evidence type="ECO:0000313" key="1">
    <source>
        <dbReference type="EMBL" id="GMH92011.1"/>
    </source>
</evidence>